<evidence type="ECO:0000313" key="4">
    <source>
        <dbReference type="Proteomes" id="UP000294802"/>
    </source>
</evidence>
<feature type="transmembrane region" description="Helical" evidence="1">
    <location>
        <begin position="12"/>
        <end position="35"/>
    </location>
</feature>
<feature type="domain" description="DUF218" evidence="2">
    <location>
        <begin position="49"/>
        <end position="178"/>
    </location>
</feature>
<dbReference type="AlphaFoldDB" id="A0A4R6BVJ4"/>
<dbReference type="OrthoDB" id="9974217at2"/>
<evidence type="ECO:0000256" key="1">
    <source>
        <dbReference type="SAM" id="Phobius"/>
    </source>
</evidence>
<gene>
    <name evidence="3" type="ORF">ERX29_03385</name>
</gene>
<evidence type="ECO:0000313" key="3">
    <source>
        <dbReference type="EMBL" id="TDM12380.1"/>
    </source>
</evidence>
<dbReference type="InterPro" id="IPR003848">
    <property type="entry name" value="DUF218"/>
</dbReference>
<reference evidence="3 4" key="1">
    <citation type="submission" date="2019-01" db="EMBL/GenBank/DDBJ databases">
        <title>Draft genome sequences of the type strains of six Macrococcus species.</title>
        <authorList>
            <person name="Mazhar S."/>
            <person name="Altermann E."/>
            <person name="Hill C."/>
            <person name="Mcauliffe O."/>
        </authorList>
    </citation>
    <scope>NUCLEOTIDE SEQUENCE [LARGE SCALE GENOMIC DNA]</scope>
    <source>
        <strain evidence="3 4">CCM4815</strain>
    </source>
</reference>
<name>A0A4R6BVJ4_9STAP</name>
<keyword evidence="1" id="KW-0812">Transmembrane</keyword>
<accession>A0A4R6BVJ4</accession>
<keyword evidence="1" id="KW-0472">Membrane</keyword>
<proteinExistence type="predicted"/>
<keyword evidence="1" id="KW-1133">Transmembrane helix</keyword>
<sequence length="189" mass="22200">MVDIAMKNFWKILFAAICSLYIILLVVFSFAYFGYNHLLVDDKLGRSDIIIVYAVSNEDELFNTAKKLMNEGYGKKIVISPFVVNSKVDMVHLMKKHDLKKTDVIPDYYSTSMKESAVAVRQLMTKNKYQTALIVANDYEMKRLINTYEKNDTVHFFYHKSVMNNKNSENYSKKAQHEIWQLPRFWLNL</sequence>
<dbReference type="Pfam" id="PF02698">
    <property type="entry name" value="DUF218"/>
    <property type="match status" value="1"/>
</dbReference>
<keyword evidence="4" id="KW-1185">Reference proteome</keyword>
<dbReference type="Proteomes" id="UP000294802">
    <property type="component" value="Unassembled WGS sequence"/>
</dbReference>
<comment type="caution">
    <text evidence="3">The sequence shown here is derived from an EMBL/GenBank/DDBJ whole genome shotgun (WGS) entry which is preliminary data.</text>
</comment>
<dbReference type="EMBL" id="SCWB01000004">
    <property type="protein sequence ID" value="TDM12380.1"/>
    <property type="molecule type" value="Genomic_DNA"/>
</dbReference>
<organism evidence="3 4">
    <name type="scientific">Macrococcus lamae</name>
    <dbReference type="NCBI Taxonomy" id="198484"/>
    <lineage>
        <taxon>Bacteria</taxon>
        <taxon>Bacillati</taxon>
        <taxon>Bacillota</taxon>
        <taxon>Bacilli</taxon>
        <taxon>Bacillales</taxon>
        <taxon>Staphylococcaceae</taxon>
        <taxon>Macrococcus</taxon>
    </lineage>
</organism>
<protein>
    <recommendedName>
        <fullName evidence="2">DUF218 domain-containing protein</fullName>
    </recommendedName>
</protein>
<evidence type="ECO:0000259" key="2">
    <source>
        <dbReference type="Pfam" id="PF02698"/>
    </source>
</evidence>